<evidence type="ECO:0000256" key="8">
    <source>
        <dbReference type="ARBA" id="ARBA00048679"/>
    </source>
</evidence>
<dbReference type="GO" id="GO:0005524">
    <property type="term" value="F:ATP binding"/>
    <property type="evidence" value="ECO:0007669"/>
    <property type="project" value="UniProtKB-KW"/>
</dbReference>
<evidence type="ECO:0000256" key="2">
    <source>
        <dbReference type="ARBA" id="ARBA00022527"/>
    </source>
</evidence>
<comment type="catalytic activity">
    <reaction evidence="7">
        <text>L-threonyl-[protein] + ATP = O-phospho-L-threonyl-[protein] + ADP + H(+)</text>
        <dbReference type="Rhea" id="RHEA:46608"/>
        <dbReference type="Rhea" id="RHEA-COMP:11060"/>
        <dbReference type="Rhea" id="RHEA-COMP:11605"/>
        <dbReference type="ChEBI" id="CHEBI:15378"/>
        <dbReference type="ChEBI" id="CHEBI:30013"/>
        <dbReference type="ChEBI" id="CHEBI:30616"/>
        <dbReference type="ChEBI" id="CHEBI:61977"/>
        <dbReference type="ChEBI" id="CHEBI:456216"/>
        <dbReference type="EC" id="2.7.11.1"/>
    </reaction>
</comment>
<name>A0A6A6IUT2_9PLEO</name>
<dbReference type="EMBL" id="ML987190">
    <property type="protein sequence ID" value="KAF2254204.1"/>
    <property type="molecule type" value="Genomic_DNA"/>
</dbReference>
<evidence type="ECO:0000256" key="6">
    <source>
        <dbReference type="ARBA" id="ARBA00022840"/>
    </source>
</evidence>
<evidence type="ECO:0000256" key="5">
    <source>
        <dbReference type="ARBA" id="ARBA00022777"/>
    </source>
</evidence>
<sequence>MAPFTPKRELLMVGMGAKTYRMGNIVRKECHVLADDEYITQQNREACTTEAEVYYILGSHPLIANCLSIGPEKEYIELEYYPNGNLKEYINKNRIEEMDLKRWASQMIGSVAYIHSKGVKHSDFRLDQWLVDKMLNARLSDFNAAGFDDQPGLGLRARRALGLERPSYFLPRDANESNTVASDLFAFGSSLYELVAGEAPYEDLEGELIQSLFEAGEFPETEGLLFGHIIKGCWTGVYSSAEDIPRH</sequence>
<keyword evidence="2" id="KW-0723">Serine/threonine-protein kinase</keyword>
<dbReference type="InterPro" id="IPR011009">
    <property type="entry name" value="Kinase-like_dom_sf"/>
</dbReference>
<dbReference type="SMART" id="SM00220">
    <property type="entry name" value="S_TKc"/>
    <property type="match status" value="1"/>
</dbReference>
<gene>
    <name evidence="10" type="ORF">BU26DRAFT_514189</name>
</gene>
<evidence type="ECO:0000259" key="9">
    <source>
        <dbReference type="PROSITE" id="PS50011"/>
    </source>
</evidence>
<evidence type="ECO:0000256" key="1">
    <source>
        <dbReference type="ARBA" id="ARBA00012513"/>
    </source>
</evidence>
<dbReference type="Proteomes" id="UP000800094">
    <property type="component" value="Unassembled WGS sequence"/>
</dbReference>
<keyword evidence="6" id="KW-0067">ATP-binding</keyword>
<dbReference type="RefSeq" id="XP_033689208.1">
    <property type="nucleotide sequence ID" value="XM_033827782.1"/>
</dbReference>
<dbReference type="Gene3D" id="1.10.510.10">
    <property type="entry name" value="Transferase(Phosphotransferase) domain 1"/>
    <property type="match status" value="1"/>
</dbReference>
<evidence type="ECO:0000313" key="10">
    <source>
        <dbReference type="EMBL" id="KAF2254204.1"/>
    </source>
</evidence>
<dbReference type="InterPro" id="IPR050236">
    <property type="entry name" value="Ser_Thr_kinase_AGC"/>
</dbReference>
<organism evidence="10 11">
    <name type="scientific">Trematosphaeria pertusa</name>
    <dbReference type="NCBI Taxonomy" id="390896"/>
    <lineage>
        <taxon>Eukaryota</taxon>
        <taxon>Fungi</taxon>
        <taxon>Dikarya</taxon>
        <taxon>Ascomycota</taxon>
        <taxon>Pezizomycotina</taxon>
        <taxon>Dothideomycetes</taxon>
        <taxon>Pleosporomycetidae</taxon>
        <taxon>Pleosporales</taxon>
        <taxon>Massarineae</taxon>
        <taxon>Trematosphaeriaceae</taxon>
        <taxon>Trematosphaeria</taxon>
    </lineage>
</organism>
<proteinExistence type="predicted"/>
<reference evidence="10" key="1">
    <citation type="journal article" date="2020" name="Stud. Mycol.">
        <title>101 Dothideomycetes genomes: a test case for predicting lifestyles and emergence of pathogens.</title>
        <authorList>
            <person name="Haridas S."/>
            <person name="Albert R."/>
            <person name="Binder M."/>
            <person name="Bloem J."/>
            <person name="Labutti K."/>
            <person name="Salamov A."/>
            <person name="Andreopoulos B."/>
            <person name="Baker S."/>
            <person name="Barry K."/>
            <person name="Bills G."/>
            <person name="Bluhm B."/>
            <person name="Cannon C."/>
            <person name="Castanera R."/>
            <person name="Culley D."/>
            <person name="Daum C."/>
            <person name="Ezra D."/>
            <person name="Gonzalez J."/>
            <person name="Henrissat B."/>
            <person name="Kuo A."/>
            <person name="Liang C."/>
            <person name="Lipzen A."/>
            <person name="Lutzoni F."/>
            <person name="Magnuson J."/>
            <person name="Mondo S."/>
            <person name="Nolan M."/>
            <person name="Ohm R."/>
            <person name="Pangilinan J."/>
            <person name="Park H.-J."/>
            <person name="Ramirez L."/>
            <person name="Alfaro M."/>
            <person name="Sun H."/>
            <person name="Tritt A."/>
            <person name="Yoshinaga Y."/>
            <person name="Zwiers L.-H."/>
            <person name="Turgeon B."/>
            <person name="Goodwin S."/>
            <person name="Spatafora J."/>
            <person name="Crous P."/>
            <person name="Grigoriev I."/>
        </authorList>
    </citation>
    <scope>NUCLEOTIDE SEQUENCE</scope>
    <source>
        <strain evidence="10">CBS 122368</strain>
    </source>
</reference>
<dbReference type="SUPFAM" id="SSF56112">
    <property type="entry name" value="Protein kinase-like (PK-like)"/>
    <property type="match status" value="1"/>
</dbReference>
<dbReference type="OrthoDB" id="1668230at2759"/>
<dbReference type="GO" id="GO:0035556">
    <property type="term" value="P:intracellular signal transduction"/>
    <property type="evidence" value="ECO:0007669"/>
    <property type="project" value="TreeGrafter"/>
</dbReference>
<dbReference type="GeneID" id="54581112"/>
<accession>A0A6A6IUT2</accession>
<dbReference type="EC" id="2.7.11.1" evidence="1"/>
<evidence type="ECO:0000256" key="4">
    <source>
        <dbReference type="ARBA" id="ARBA00022741"/>
    </source>
</evidence>
<keyword evidence="11" id="KW-1185">Reference proteome</keyword>
<keyword evidence="4" id="KW-0547">Nucleotide-binding</keyword>
<keyword evidence="5 10" id="KW-0418">Kinase</keyword>
<dbReference type="GO" id="GO:0004674">
    <property type="term" value="F:protein serine/threonine kinase activity"/>
    <property type="evidence" value="ECO:0007669"/>
    <property type="project" value="UniProtKB-KW"/>
</dbReference>
<dbReference type="AlphaFoldDB" id="A0A6A6IUT2"/>
<comment type="catalytic activity">
    <reaction evidence="8">
        <text>L-seryl-[protein] + ATP = O-phospho-L-seryl-[protein] + ADP + H(+)</text>
        <dbReference type="Rhea" id="RHEA:17989"/>
        <dbReference type="Rhea" id="RHEA-COMP:9863"/>
        <dbReference type="Rhea" id="RHEA-COMP:11604"/>
        <dbReference type="ChEBI" id="CHEBI:15378"/>
        <dbReference type="ChEBI" id="CHEBI:29999"/>
        <dbReference type="ChEBI" id="CHEBI:30616"/>
        <dbReference type="ChEBI" id="CHEBI:83421"/>
        <dbReference type="ChEBI" id="CHEBI:456216"/>
        <dbReference type="EC" id="2.7.11.1"/>
    </reaction>
</comment>
<dbReference type="PANTHER" id="PTHR24356:SF163">
    <property type="entry name" value="3-PHOSPHOINOSITIDE-DEPENDENT PROTEIN KINASE 1-RELATED"/>
    <property type="match status" value="1"/>
</dbReference>
<evidence type="ECO:0000313" key="11">
    <source>
        <dbReference type="Proteomes" id="UP000800094"/>
    </source>
</evidence>
<keyword evidence="3" id="KW-0808">Transferase</keyword>
<dbReference type="PROSITE" id="PS50011">
    <property type="entry name" value="PROTEIN_KINASE_DOM"/>
    <property type="match status" value="1"/>
</dbReference>
<feature type="domain" description="Protein kinase" evidence="9">
    <location>
        <begin position="5"/>
        <end position="247"/>
    </location>
</feature>
<evidence type="ECO:0000256" key="7">
    <source>
        <dbReference type="ARBA" id="ARBA00047899"/>
    </source>
</evidence>
<dbReference type="Pfam" id="PF00069">
    <property type="entry name" value="Pkinase"/>
    <property type="match status" value="1"/>
</dbReference>
<dbReference type="PANTHER" id="PTHR24356">
    <property type="entry name" value="SERINE/THREONINE-PROTEIN KINASE"/>
    <property type="match status" value="1"/>
</dbReference>
<dbReference type="InterPro" id="IPR000719">
    <property type="entry name" value="Prot_kinase_dom"/>
</dbReference>
<protein>
    <recommendedName>
        <fullName evidence="1">non-specific serine/threonine protein kinase</fullName>
        <ecNumber evidence="1">2.7.11.1</ecNumber>
    </recommendedName>
</protein>
<evidence type="ECO:0000256" key="3">
    <source>
        <dbReference type="ARBA" id="ARBA00022679"/>
    </source>
</evidence>